<gene>
    <name evidence="4" type="ORF">ABB29_02285</name>
</gene>
<reference evidence="4 5" key="1">
    <citation type="submission" date="2015-05" db="EMBL/GenBank/DDBJ databases">
        <title>Genome sequencing and analysis of members of genus Stenotrophomonas.</title>
        <authorList>
            <person name="Patil P.P."/>
            <person name="Midha S."/>
            <person name="Patil P.B."/>
        </authorList>
    </citation>
    <scope>NUCLEOTIDE SEQUENCE [LARGE SCALE GENOMIC DNA]</scope>
    <source>
        <strain evidence="4 5">DSM 21858</strain>
    </source>
</reference>
<dbReference type="Proteomes" id="UP000052052">
    <property type="component" value="Unassembled WGS sequence"/>
</dbReference>
<dbReference type="SMART" id="SM00448">
    <property type="entry name" value="REC"/>
    <property type="match status" value="1"/>
</dbReference>
<keyword evidence="5" id="KW-1185">Reference proteome</keyword>
<dbReference type="PANTHER" id="PTHR44591:SF24">
    <property type="entry name" value="PROTEIN-GLUTAMATE METHYLESTERASE_PROTEIN-GLUTAMINE GLUTAMINASE 1"/>
    <property type="match status" value="1"/>
</dbReference>
<dbReference type="OrthoDB" id="582170at2"/>
<dbReference type="STRING" id="344882.ABB29_02285"/>
<feature type="domain" description="Response regulatory" evidence="3">
    <location>
        <begin position="4"/>
        <end position="114"/>
    </location>
</feature>
<evidence type="ECO:0000313" key="5">
    <source>
        <dbReference type="Proteomes" id="UP000052052"/>
    </source>
</evidence>
<keyword evidence="1 2" id="KW-0597">Phosphoprotein</keyword>
<name>A0A0R0CYV5_9GAMM</name>
<evidence type="ECO:0000259" key="3">
    <source>
        <dbReference type="PROSITE" id="PS50110"/>
    </source>
</evidence>
<dbReference type="PANTHER" id="PTHR44591">
    <property type="entry name" value="STRESS RESPONSE REGULATOR PROTEIN 1"/>
    <property type="match status" value="1"/>
</dbReference>
<dbReference type="GO" id="GO:0000160">
    <property type="term" value="P:phosphorelay signal transduction system"/>
    <property type="evidence" value="ECO:0007669"/>
    <property type="project" value="InterPro"/>
</dbReference>
<evidence type="ECO:0000256" key="2">
    <source>
        <dbReference type="PROSITE-ProRule" id="PRU00169"/>
    </source>
</evidence>
<dbReference type="Pfam" id="PF00072">
    <property type="entry name" value="Response_reg"/>
    <property type="match status" value="1"/>
</dbReference>
<dbReference type="PATRIC" id="fig|344882.3.peg.1661"/>
<proteinExistence type="predicted"/>
<dbReference type="InterPro" id="IPR011006">
    <property type="entry name" value="CheY-like_superfamily"/>
</dbReference>
<dbReference type="EMBL" id="LDJL01000002">
    <property type="protein sequence ID" value="KRG71610.1"/>
    <property type="molecule type" value="Genomic_DNA"/>
</dbReference>
<organism evidence="4 5">
    <name type="scientific">Pseudoxanthomonas dokdonensis</name>
    <dbReference type="NCBI Taxonomy" id="344882"/>
    <lineage>
        <taxon>Bacteria</taxon>
        <taxon>Pseudomonadati</taxon>
        <taxon>Pseudomonadota</taxon>
        <taxon>Gammaproteobacteria</taxon>
        <taxon>Lysobacterales</taxon>
        <taxon>Lysobacteraceae</taxon>
        <taxon>Pseudoxanthomonas</taxon>
    </lineage>
</organism>
<protein>
    <submittedName>
        <fullName evidence="4">Chemotaxis protein CheY</fullName>
    </submittedName>
</protein>
<dbReference type="RefSeq" id="WP_057656995.1">
    <property type="nucleotide sequence ID" value="NZ_LDJL01000002.1"/>
</dbReference>
<accession>A0A0R0CYV5</accession>
<comment type="caution">
    <text evidence="4">The sequence shown here is derived from an EMBL/GenBank/DDBJ whole genome shotgun (WGS) entry which is preliminary data.</text>
</comment>
<dbReference type="SUPFAM" id="SSF52172">
    <property type="entry name" value="CheY-like"/>
    <property type="match status" value="1"/>
</dbReference>
<dbReference type="PROSITE" id="PS50110">
    <property type="entry name" value="RESPONSE_REGULATORY"/>
    <property type="match status" value="1"/>
</dbReference>
<dbReference type="Gene3D" id="3.40.50.2300">
    <property type="match status" value="1"/>
</dbReference>
<dbReference type="AlphaFoldDB" id="A0A0R0CYV5"/>
<dbReference type="InterPro" id="IPR050595">
    <property type="entry name" value="Bact_response_regulator"/>
</dbReference>
<evidence type="ECO:0000256" key="1">
    <source>
        <dbReference type="ARBA" id="ARBA00022553"/>
    </source>
</evidence>
<sequence>MSNRVMIVEDEPLIAMLIEDLLPELGFHVQHTVASVEAALQAIEQQDIDLALLDVNLAGIASFPIAEALSARQLPFLFTTGYGQLGIPEKFADYPVLPKPFRMAELQAALQACAKVA</sequence>
<dbReference type="InterPro" id="IPR001789">
    <property type="entry name" value="Sig_transdc_resp-reg_receiver"/>
</dbReference>
<evidence type="ECO:0000313" key="4">
    <source>
        <dbReference type="EMBL" id="KRG71610.1"/>
    </source>
</evidence>
<feature type="modified residue" description="4-aspartylphosphate" evidence="2">
    <location>
        <position position="54"/>
    </location>
</feature>